<name>A0A401Z8R6_9CHLR</name>
<dbReference type="EMBL" id="BIFQ01000001">
    <property type="protein sequence ID" value="GCE03208.1"/>
    <property type="molecule type" value="Genomic_DNA"/>
</dbReference>
<evidence type="ECO:0000313" key="2">
    <source>
        <dbReference type="Proteomes" id="UP000287224"/>
    </source>
</evidence>
<dbReference type="AlphaFoldDB" id="A0A401Z8R6"/>
<dbReference type="RefSeq" id="WP_126594508.1">
    <property type="nucleotide sequence ID" value="NZ_BIFQ01000001.1"/>
</dbReference>
<comment type="caution">
    <text evidence="1">The sequence shown here is derived from an EMBL/GenBank/DDBJ whole genome shotgun (WGS) entry which is preliminary data.</text>
</comment>
<dbReference type="OrthoDB" id="164591at2"/>
<dbReference type="Proteomes" id="UP000287224">
    <property type="component" value="Unassembled WGS sequence"/>
</dbReference>
<organism evidence="1 2">
    <name type="scientific">Dictyobacter aurantiacus</name>
    <dbReference type="NCBI Taxonomy" id="1936993"/>
    <lineage>
        <taxon>Bacteria</taxon>
        <taxon>Bacillati</taxon>
        <taxon>Chloroflexota</taxon>
        <taxon>Ktedonobacteria</taxon>
        <taxon>Ktedonobacterales</taxon>
        <taxon>Dictyobacteraceae</taxon>
        <taxon>Dictyobacter</taxon>
    </lineage>
</organism>
<keyword evidence="2" id="KW-1185">Reference proteome</keyword>
<reference evidence="2" key="1">
    <citation type="submission" date="2018-12" db="EMBL/GenBank/DDBJ databases">
        <title>Tengunoibacter tsumagoiensis gen. nov., sp. nov., Dictyobacter kobayashii sp. nov., D. alpinus sp. nov., and D. joshuensis sp. nov. and description of Dictyobacteraceae fam. nov. within the order Ktedonobacterales isolated from Tengu-no-mugimeshi.</title>
        <authorList>
            <person name="Wang C.M."/>
            <person name="Zheng Y."/>
            <person name="Sakai Y."/>
            <person name="Toyoda A."/>
            <person name="Minakuchi Y."/>
            <person name="Abe K."/>
            <person name="Yokota A."/>
            <person name="Yabe S."/>
        </authorList>
    </citation>
    <scope>NUCLEOTIDE SEQUENCE [LARGE SCALE GENOMIC DNA]</scope>
    <source>
        <strain evidence="2">S-27</strain>
    </source>
</reference>
<sequence length="84" mass="9268">MDAIVGRYRAHMEESGLVLKHPSGISFDLTPEEALGLLDFITAYRPTLLALQEERDTDPRMASIVLDKDTRNPGLEAIAPSDSE</sequence>
<gene>
    <name evidence="1" type="ORF">KDAU_05370</name>
</gene>
<protein>
    <submittedName>
        <fullName evidence="1">Uncharacterized protein</fullName>
    </submittedName>
</protein>
<accession>A0A401Z8R6</accession>
<proteinExistence type="predicted"/>
<evidence type="ECO:0000313" key="1">
    <source>
        <dbReference type="EMBL" id="GCE03208.1"/>
    </source>
</evidence>